<dbReference type="Pfam" id="PF01063">
    <property type="entry name" value="Aminotran_4"/>
    <property type="match status" value="1"/>
</dbReference>
<evidence type="ECO:0000256" key="5">
    <source>
        <dbReference type="ARBA" id="ARBA00022909"/>
    </source>
</evidence>
<dbReference type="GO" id="GO:0008153">
    <property type="term" value="P:4-aminobenzoate biosynthetic process"/>
    <property type="evidence" value="ECO:0007669"/>
    <property type="project" value="UniProtKB-UniRule"/>
</dbReference>
<reference evidence="11 12" key="1">
    <citation type="submission" date="2019-07" db="EMBL/GenBank/DDBJ databases">
        <title>Lysobacter weifangensis sp. nov., isolated from bensulfuron-methyl contaminated farmland soil.</title>
        <authorList>
            <person name="Zhao H."/>
        </authorList>
    </citation>
    <scope>NUCLEOTIDE SEQUENCE [LARGE SCALE GENOMIC DNA]</scope>
    <source>
        <strain evidence="11 12">CC-Bw-6</strain>
    </source>
</reference>
<dbReference type="Gene3D" id="3.20.10.10">
    <property type="entry name" value="D-amino Acid Aminotransferase, subunit A, domain 2"/>
    <property type="match status" value="1"/>
</dbReference>
<evidence type="ECO:0000256" key="4">
    <source>
        <dbReference type="ARBA" id="ARBA00022898"/>
    </source>
</evidence>
<evidence type="ECO:0000256" key="2">
    <source>
        <dbReference type="ARBA" id="ARBA00009320"/>
    </source>
</evidence>
<protein>
    <recommendedName>
        <fullName evidence="8 10">Aminodeoxychorismate lyase</fullName>
        <ecNumber evidence="8 10">4.1.3.38</ecNumber>
    </recommendedName>
</protein>
<evidence type="ECO:0000256" key="9">
    <source>
        <dbReference type="ARBA" id="ARBA00049529"/>
    </source>
</evidence>
<dbReference type="SUPFAM" id="SSF56752">
    <property type="entry name" value="D-aminoacid aminotransferase-like PLP-dependent enzymes"/>
    <property type="match status" value="1"/>
</dbReference>
<sequence>MNARMFRGDVRLDAIPADDRGIAYGDGLFETLRVHRGEVPWWREHWSRLRLGAERLGIPLPDEAPVREEAESLFADGGDGVLKLLVTRGAGERGYAPPANPVPTWIVSRHAVPATPDRGLCLHVCATRVASQPALAGIKHCNRLEQVLARAEAERAGADEGLMLDSAGNAIGATTANLFTLIEGRWVAPAIVDCGIAGVCRAKLLPALDADERMLSPAEVEAADAVFLCNAVRGILPVARLGAREWPSHPAVAAARIALSRLHPSFAVEPA</sequence>
<comment type="catalytic activity">
    <reaction evidence="9">
        <text>4-amino-4-deoxychorismate = 4-aminobenzoate + pyruvate + H(+)</text>
        <dbReference type="Rhea" id="RHEA:16201"/>
        <dbReference type="ChEBI" id="CHEBI:15361"/>
        <dbReference type="ChEBI" id="CHEBI:15378"/>
        <dbReference type="ChEBI" id="CHEBI:17836"/>
        <dbReference type="ChEBI" id="CHEBI:58406"/>
        <dbReference type="EC" id="4.1.3.38"/>
    </reaction>
</comment>
<evidence type="ECO:0000256" key="1">
    <source>
        <dbReference type="ARBA" id="ARBA00001933"/>
    </source>
</evidence>
<evidence type="ECO:0000313" key="11">
    <source>
        <dbReference type="EMBL" id="QDQ72619.1"/>
    </source>
</evidence>
<dbReference type="EMBL" id="CP041742">
    <property type="protein sequence ID" value="QDQ72619.1"/>
    <property type="molecule type" value="Genomic_DNA"/>
</dbReference>
<organism evidence="11 12">
    <name type="scientific">Pseudoluteimonas lycopersici</name>
    <dbReference type="NCBI Taxonomy" id="1324796"/>
    <lineage>
        <taxon>Bacteria</taxon>
        <taxon>Pseudomonadati</taxon>
        <taxon>Pseudomonadota</taxon>
        <taxon>Gammaproteobacteria</taxon>
        <taxon>Lysobacterales</taxon>
        <taxon>Lysobacteraceae</taxon>
        <taxon>Pseudoluteimonas</taxon>
    </lineage>
</organism>
<dbReference type="PANTHER" id="PTHR42743">
    <property type="entry name" value="AMINO-ACID AMINOTRANSFERASE"/>
    <property type="match status" value="1"/>
</dbReference>
<proteinExistence type="inferred from homology"/>
<dbReference type="Gene3D" id="3.30.470.10">
    <property type="match status" value="1"/>
</dbReference>
<dbReference type="GO" id="GO:0030170">
    <property type="term" value="F:pyridoxal phosphate binding"/>
    <property type="evidence" value="ECO:0007669"/>
    <property type="project" value="InterPro"/>
</dbReference>
<evidence type="ECO:0000256" key="10">
    <source>
        <dbReference type="NCBIfam" id="TIGR03461"/>
    </source>
</evidence>
<dbReference type="GO" id="GO:0008696">
    <property type="term" value="F:4-amino-4-deoxychorismate lyase activity"/>
    <property type="evidence" value="ECO:0007669"/>
    <property type="project" value="UniProtKB-UniRule"/>
</dbReference>
<dbReference type="InterPro" id="IPR043132">
    <property type="entry name" value="BCAT-like_C"/>
</dbReference>
<evidence type="ECO:0000313" key="12">
    <source>
        <dbReference type="Proteomes" id="UP000315891"/>
    </source>
</evidence>
<evidence type="ECO:0000256" key="8">
    <source>
        <dbReference type="ARBA" id="ARBA00035676"/>
    </source>
</evidence>
<dbReference type="GO" id="GO:0005829">
    <property type="term" value="C:cytosol"/>
    <property type="evidence" value="ECO:0007669"/>
    <property type="project" value="TreeGrafter"/>
</dbReference>
<comment type="cofactor">
    <cofactor evidence="1">
        <name>pyridoxal 5'-phosphate</name>
        <dbReference type="ChEBI" id="CHEBI:597326"/>
    </cofactor>
</comment>
<dbReference type="CDD" id="cd01559">
    <property type="entry name" value="ADCL_like"/>
    <property type="match status" value="1"/>
</dbReference>
<dbReference type="InterPro" id="IPR043131">
    <property type="entry name" value="BCAT-like_N"/>
</dbReference>
<gene>
    <name evidence="11" type="primary">pabC</name>
    <name evidence="11" type="ORF">FNZ56_01365</name>
</gene>
<accession>A0A516V261</accession>
<dbReference type="InterPro" id="IPR017824">
    <property type="entry name" value="Aminodeoxychorismate_lyase_IV"/>
</dbReference>
<dbReference type="InterPro" id="IPR001544">
    <property type="entry name" value="Aminotrans_IV"/>
</dbReference>
<dbReference type="Proteomes" id="UP000315891">
    <property type="component" value="Chromosome"/>
</dbReference>
<keyword evidence="6 11" id="KW-0456">Lyase</keyword>
<evidence type="ECO:0000256" key="7">
    <source>
        <dbReference type="ARBA" id="ARBA00035633"/>
    </source>
</evidence>
<dbReference type="InterPro" id="IPR036038">
    <property type="entry name" value="Aminotransferase-like"/>
</dbReference>
<evidence type="ECO:0000256" key="3">
    <source>
        <dbReference type="ARBA" id="ARBA00011738"/>
    </source>
</evidence>
<dbReference type="NCBIfam" id="TIGR03461">
    <property type="entry name" value="pabC_Proteo"/>
    <property type="match status" value="1"/>
</dbReference>
<dbReference type="RefSeq" id="WP_143878134.1">
    <property type="nucleotide sequence ID" value="NZ_BAABLZ010000002.1"/>
</dbReference>
<comment type="subunit">
    <text evidence="3">Homodimer.</text>
</comment>
<dbReference type="GO" id="GO:0046656">
    <property type="term" value="P:folic acid biosynthetic process"/>
    <property type="evidence" value="ECO:0007669"/>
    <property type="project" value="UniProtKB-KW"/>
</dbReference>
<dbReference type="AlphaFoldDB" id="A0A516V261"/>
<comment type="similarity">
    <text evidence="2">Belongs to the class-IV pyridoxal-phosphate-dependent aminotransferase family.</text>
</comment>
<dbReference type="InterPro" id="IPR050571">
    <property type="entry name" value="Class-IV_PLP-Dep_Aminotrnsfr"/>
</dbReference>
<dbReference type="EC" id="4.1.3.38" evidence="8 10"/>
<evidence type="ECO:0000256" key="6">
    <source>
        <dbReference type="ARBA" id="ARBA00023239"/>
    </source>
</evidence>
<dbReference type="PANTHER" id="PTHR42743:SF2">
    <property type="entry name" value="AMINODEOXYCHORISMATE LYASE"/>
    <property type="match status" value="1"/>
</dbReference>
<name>A0A516V261_9GAMM</name>
<keyword evidence="12" id="KW-1185">Reference proteome</keyword>
<keyword evidence="5" id="KW-0289">Folate biosynthesis</keyword>
<dbReference type="OrthoDB" id="9805628at2"/>
<comment type="pathway">
    <text evidence="7">Cofactor biosynthesis; tetrahydrofolate biosynthesis; 4-aminobenzoate from chorismate: step 2/2.</text>
</comment>
<keyword evidence="4" id="KW-0663">Pyridoxal phosphate</keyword>